<dbReference type="AlphaFoldDB" id="A0A3N0EQY9"/>
<protein>
    <submittedName>
        <fullName evidence="5">AraC family transcriptional regulator</fullName>
    </submittedName>
</protein>
<proteinExistence type="predicted"/>
<dbReference type="SUPFAM" id="SSF46689">
    <property type="entry name" value="Homeodomain-like"/>
    <property type="match status" value="1"/>
</dbReference>
<dbReference type="Pfam" id="PF12833">
    <property type="entry name" value="HTH_18"/>
    <property type="match status" value="1"/>
</dbReference>
<keyword evidence="1" id="KW-0805">Transcription regulation</keyword>
<evidence type="ECO:0000259" key="4">
    <source>
        <dbReference type="PROSITE" id="PS01124"/>
    </source>
</evidence>
<dbReference type="InterPro" id="IPR018060">
    <property type="entry name" value="HTH_AraC"/>
</dbReference>
<keyword evidence="2" id="KW-0238">DNA-binding</keyword>
<comment type="caution">
    <text evidence="5">The sequence shown here is derived from an EMBL/GenBank/DDBJ whole genome shotgun (WGS) entry which is preliminary data.</text>
</comment>
<sequence length="290" mass="33750">MNREPQNAYVIDFITGSKHSKTLDSLLEVNGFTAIIVNTGYMSMAFKEIQVQVNTKDLFIVTGPPDNWAHILSEQCEIWVFSFDPSYFYGPYLEKNASAFLVFLISLRYSKLTLTSQDFSMLVQWFMLLYSKRAKSVSQVYEHKIVLREIQILLRELGKIYFNYTPEVIVGHPHRYTIAFQFLRQLELHFREQHGVQFYADSLYLSADHLSRVVKKVTRKTAKQCIEEKIMNTAKALLLENKAIAVISTSLGFKTTSHFCYFFKKHTSYTTSSFRKFGHKINLGKVIREK</sequence>
<dbReference type="GO" id="GO:0003700">
    <property type="term" value="F:DNA-binding transcription factor activity"/>
    <property type="evidence" value="ECO:0007669"/>
    <property type="project" value="InterPro"/>
</dbReference>
<keyword evidence="6" id="KW-1185">Reference proteome</keyword>
<evidence type="ECO:0000256" key="1">
    <source>
        <dbReference type="ARBA" id="ARBA00023015"/>
    </source>
</evidence>
<evidence type="ECO:0000313" key="5">
    <source>
        <dbReference type="EMBL" id="RNL90109.1"/>
    </source>
</evidence>
<reference evidence="5 6" key="1">
    <citation type="submission" date="2018-10" db="EMBL/GenBank/DDBJ databases">
        <title>Sinomicrobium pectinilyticum sp. nov., a pectinase-producing bacterium isolated from alkaline and saline soil, and emended description of the genus Sinomicrobium.</title>
        <authorList>
            <person name="Cheng B."/>
            <person name="Li C."/>
            <person name="Lai Q."/>
            <person name="Du M."/>
            <person name="Shao Z."/>
            <person name="Xu P."/>
            <person name="Yang C."/>
        </authorList>
    </citation>
    <scope>NUCLEOTIDE SEQUENCE [LARGE SCALE GENOMIC DNA]</scope>
    <source>
        <strain evidence="5 6">5DNS001</strain>
    </source>
</reference>
<evidence type="ECO:0000313" key="6">
    <source>
        <dbReference type="Proteomes" id="UP000267469"/>
    </source>
</evidence>
<dbReference type="PANTHER" id="PTHR43280">
    <property type="entry name" value="ARAC-FAMILY TRANSCRIPTIONAL REGULATOR"/>
    <property type="match status" value="1"/>
</dbReference>
<feature type="domain" description="HTH araC/xylS-type" evidence="4">
    <location>
        <begin position="180"/>
        <end position="277"/>
    </location>
</feature>
<dbReference type="Gene3D" id="1.10.10.60">
    <property type="entry name" value="Homeodomain-like"/>
    <property type="match status" value="1"/>
</dbReference>
<keyword evidence="3" id="KW-0804">Transcription</keyword>
<name>A0A3N0EQY9_SINP1</name>
<dbReference type="PANTHER" id="PTHR43280:SF32">
    <property type="entry name" value="TRANSCRIPTIONAL REGULATORY PROTEIN"/>
    <property type="match status" value="1"/>
</dbReference>
<dbReference type="RefSeq" id="WP_123215241.1">
    <property type="nucleotide sequence ID" value="NZ_RJTM01000034.1"/>
</dbReference>
<evidence type="ECO:0000256" key="2">
    <source>
        <dbReference type="ARBA" id="ARBA00023125"/>
    </source>
</evidence>
<dbReference type="Proteomes" id="UP000267469">
    <property type="component" value="Unassembled WGS sequence"/>
</dbReference>
<evidence type="ECO:0000256" key="3">
    <source>
        <dbReference type="ARBA" id="ARBA00023163"/>
    </source>
</evidence>
<dbReference type="SMART" id="SM00342">
    <property type="entry name" value="HTH_ARAC"/>
    <property type="match status" value="1"/>
</dbReference>
<dbReference type="PROSITE" id="PS01124">
    <property type="entry name" value="HTH_ARAC_FAMILY_2"/>
    <property type="match status" value="1"/>
</dbReference>
<dbReference type="OrthoDB" id="2611870at2"/>
<gene>
    <name evidence="5" type="ORF">ED312_06705</name>
</gene>
<dbReference type="GO" id="GO:0043565">
    <property type="term" value="F:sequence-specific DNA binding"/>
    <property type="evidence" value="ECO:0007669"/>
    <property type="project" value="InterPro"/>
</dbReference>
<organism evidence="5 6">
    <name type="scientific">Sinomicrobium pectinilyticum</name>
    <dbReference type="NCBI Taxonomy" id="1084421"/>
    <lineage>
        <taxon>Bacteria</taxon>
        <taxon>Pseudomonadati</taxon>
        <taxon>Bacteroidota</taxon>
        <taxon>Flavobacteriia</taxon>
        <taxon>Flavobacteriales</taxon>
        <taxon>Flavobacteriaceae</taxon>
        <taxon>Sinomicrobium</taxon>
    </lineage>
</organism>
<dbReference type="EMBL" id="RJTM01000034">
    <property type="protein sequence ID" value="RNL90109.1"/>
    <property type="molecule type" value="Genomic_DNA"/>
</dbReference>
<accession>A0A3N0EQY9</accession>
<dbReference type="InterPro" id="IPR009057">
    <property type="entry name" value="Homeodomain-like_sf"/>
</dbReference>